<dbReference type="RefSeq" id="WP_007063828.1">
    <property type="nucleotide sequence ID" value="NZ_ACVI01000144.1"/>
</dbReference>
<organism evidence="2 3">
    <name type="scientific">Clostridium carboxidivorans P7</name>
    <dbReference type="NCBI Taxonomy" id="536227"/>
    <lineage>
        <taxon>Bacteria</taxon>
        <taxon>Bacillati</taxon>
        <taxon>Bacillota</taxon>
        <taxon>Clostridia</taxon>
        <taxon>Eubacteriales</taxon>
        <taxon>Clostridiaceae</taxon>
        <taxon>Clostridium</taxon>
    </lineage>
</organism>
<keyword evidence="1" id="KW-0175">Coiled coil</keyword>
<dbReference type="eggNOG" id="ENOG5030HE7">
    <property type="taxonomic scope" value="Bacteria"/>
</dbReference>
<proteinExistence type="predicted"/>
<accession>C6Q1M6</accession>
<dbReference type="STRING" id="536227.Ccar_07855"/>
<feature type="coiled-coil region" evidence="1">
    <location>
        <begin position="12"/>
        <end position="64"/>
    </location>
</feature>
<evidence type="ECO:0000256" key="1">
    <source>
        <dbReference type="SAM" id="Coils"/>
    </source>
</evidence>
<protein>
    <submittedName>
        <fullName evidence="2">Uncharacterized protein</fullName>
    </submittedName>
</protein>
<dbReference type="EMBL" id="ACVI01000144">
    <property type="protein sequence ID" value="EET84595.1"/>
    <property type="molecule type" value="Genomic_DNA"/>
</dbReference>
<dbReference type="PATRIC" id="fig|536227.13.peg.1651"/>
<evidence type="ECO:0000313" key="3">
    <source>
        <dbReference type="Proteomes" id="UP000004198"/>
    </source>
</evidence>
<name>C6Q1M6_9CLOT</name>
<dbReference type="AlphaFoldDB" id="C6Q1M6"/>
<evidence type="ECO:0000313" key="2">
    <source>
        <dbReference type="EMBL" id="EET84595.1"/>
    </source>
</evidence>
<gene>
    <name evidence="2" type="ORF">CcarbDRAFT_4944</name>
</gene>
<dbReference type="KEGG" id="cck:Ccar_07855"/>
<keyword evidence="3" id="KW-1185">Reference proteome</keyword>
<dbReference type="OrthoDB" id="9926424at2"/>
<reference evidence="2 3" key="1">
    <citation type="submission" date="2009-06" db="EMBL/GenBank/DDBJ databases">
        <title>The draft genome of Clostridium carboxidivorans P7.</title>
        <authorList>
            <consortium name="US DOE Joint Genome Institute (JGI-PGF)"/>
            <person name="Lucas S."/>
            <person name="Copeland A."/>
            <person name="Lapidus A."/>
            <person name="Glavina del Rio T."/>
            <person name="Tice H."/>
            <person name="Bruce D."/>
            <person name="Goodwin L."/>
            <person name="Pitluck S."/>
            <person name="Larimer F."/>
            <person name="Land M.L."/>
            <person name="Hauser L."/>
            <person name="Hemme C.L."/>
        </authorList>
    </citation>
    <scope>NUCLEOTIDE SEQUENCE [LARGE SCALE GENOMIC DNA]</scope>
    <source>
        <strain evidence="2 3">P7</strain>
    </source>
</reference>
<comment type="caution">
    <text evidence="2">The sequence shown here is derived from an EMBL/GenBank/DDBJ whole genome shotgun (WGS) entry which is preliminary data.</text>
</comment>
<sequence>MKKKYALLSRYIRSYSKAKKKQINELDNKKENIKIKLEEELSKFNNLLNLRERFKKENEKYNEIYNSLIEVLKSRGIIFNINNKPELQEWEKLIIKEVNSLYVLVNKKGESVHSIDKKYSDTIKYIINNYYYSVTVIRKDGNLVKAQLRILEKLNSK</sequence>
<dbReference type="Proteomes" id="UP000004198">
    <property type="component" value="Unassembled WGS sequence"/>
</dbReference>